<evidence type="ECO:0008006" key="4">
    <source>
        <dbReference type="Google" id="ProtNLM"/>
    </source>
</evidence>
<organism evidence="2 3">
    <name type="scientific">Hymenobacter fastidiosus</name>
    <dbReference type="NCBI Taxonomy" id="486264"/>
    <lineage>
        <taxon>Bacteria</taxon>
        <taxon>Pseudomonadati</taxon>
        <taxon>Bacteroidota</taxon>
        <taxon>Cytophagia</taxon>
        <taxon>Cytophagales</taxon>
        <taxon>Hymenobacteraceae</taxon>
        <taxon>Hymenobacter</taxon>
    </lineage>
</organism>
<protein>
    <recommendedName>
        <fullName evidence="4">Lipoprotein</fullName>
    </recommendedName>
</protein>
<dbReference type="Proteomes" id="UP001500567">
    <property type="component" value="Unassembled WGS sequence"/>
</dbReference>
<keyword evidence="3" id="KW-1185">Reference proteome</keyword>
<dbReference type="PROSITE" id="PS51257">
    <property type="entry name" value="PROKAR_LIPOPROTEIN"/>
    <property type="match status" value="1"/>
</dbReference>
<gene>
    <name evidence="2" type="ORF">GCM10022408_08370</name>
</gene>
<reference evidence="3" key="1">
    <citation type="journal article" date="2019" name="Int. J. Syst. Evol. Microbiol.">
        <title>The Global Catalogue of Microorganisms (GCM) 10K type strain sequencing project: providing services to taxonomists for standard genome sequencing and annotation.</title>
        <authorList>
            <consortium name="The Broad Institute Genomics Platform"/>
            <consortium name="The Broad Institute Genome Sequencing Center for Infectious Disease"/>
            <person name="Wu L."/>
            <person name="Ma J."/>
        </authorList>
    </citation>
    <scope>NUCLEOTIDE SEQUENCE [LARGE SCALE GENOMIC DNA]</scope>
    <source>
        <strain evidence="3">JCM 17224</strain>
    </source>
</reference>
<sequence length="224" mass="25219">MWNNPLKKAGWLLLGLGMACGQTDPKQEVATTPAPAPIATPAPPPPAPDGFLDSTWFKVARLDTFRIGSESDYEKRSRLVKLTVAQLRRYLPPKTRLRLEEACYFYSLQQNTPQRQEITVLHDDGEYMLQLLRVVYDARHKLVSREMVAAYAADGGAQTEAYGRFESPAQFRLTTVQEATTGEDSLSATSNIDSTVTVYAVAHDKFRQLRQKRYQRQKVVPVGQ</sequence>
<proteinExistence type="predicted"/>
<evidence type="ECO:0000313" key="2">
    <source>
        <dbReference type="EMBL" id="GAA3999710.1"/>
    </source>
</evidence>
<dbReference type="RefSeq" id="WP_345071197.1">
    <property type="nucleotide sequence ID" value="NZ_BAABDJ010000006.1"/>
</dbReference>
<accession>A0ABP7RMK1</accession>
<evidence type="ECO:0000256" key="1">
    <source>
        <dbReference type="SAM" id="MobiDB-lite"/>
    </source>
</evidence>
<feature type="region of interest" description="Disordered" evidence="1">
    <location>
        <begin position="24"/>
        <end position="45"/>
    </location>
</feature>
<dbReference type="EMBL" id="BAABDJ010000006">
    <property type="protein sequence ID" value="GAA3999710.1"/>
    <property type="molecule type" value="Genomic_DNA"/>
</dbReference>
<comment type="caution">
    <text evidence="2">The sequence shown here is derived from an EMBL/GenBank/DDBJ whole genome shotgun (WGS) entry which is preliminary data.</text>
</comment>
<evidence type="ECO:0000313" key="3">
    <source>
        <dbReference type="Proteomes" id="UP001500567"/>
    </source>
</evidence>
<feature type="compositionally biased region" description="Pro residues" evidence="1">
    <location>
        <begin position="34"/>
        <end position="45"/>
    </location>
</feature>
<name>A0ABP7RMK1_9BACT</name>